<reference evidence="2 3" key="2">
    <citation type="journal article" date="2009" name="PLoS ONE">
        <title>An integrated genetic and cytogenetic map of the cucumber genome.</title>
        <authorList>
            <person name="Ren Y."/>
            <person name="Zhang Z."/>
            <person name="Liu J."/>
            <person name="Staub J.E."/>
            <person name="Han Y."/>
            <person name="Cheng Z."/>
            <person name="Li X."/>
            <person name="Lu J."/>
            <person name="Miao H."/>
            <person name="Kang H."/>
            <person name="Xie B."/>
            <person name="Gu X."/>
            <person name="Wang X."/>
            <person name="Du Y."/>
            <person name="Jin W."/>
            <person name="Huang S."/>
        </authorList>
    </citation>
    <scope>NUCLEOTIDE SEQUENCE [LARGE SCALE GENOMIC DNA]</scope>
    <source>
        <strain evidence="3">cv. 9930</strain>
    </source>
</reference>
<evidence type="ECO:0000313" key="3">
    <source>
        <dbReference type="Proteomes" id="UP000029981"/>
    </source>
</evidence>
<dbReference type="Proteomes" id="UP000029981">
    <property type="component" value="Chromosome 3"/>
</dbReference>
<dbReference type="AlphaFoldDB" id="A0A0A0L7Z1"/>
<dbReference type="Gramene" id="KGN58030">
    <property type="protein sequence ID" value="KGN58030"/>
    <property type="gene ID" value="Csa_3G444580"/>
</dbReference>
<reference evidence="2 3" key="3">
    <citation type="journal article" date="2010" name="BMC Genomics">
        <title>Transcriptome sequencing and comparative analysis of cucumber flowers with different sex types.</title>
        <authorList>
            <person name="Guo S."/>
            <person name="Zheng Y."/>
            <person name="Joung J.G."/>
            <person name="Liu S."/>
            <person name="Zhang Z."/>
            <person name="Crasta O.R."/>
            <person name="Sobral B.W."/>
            <person name="Xu Y."/>
            <person name="Huang S."/>
            <person name="Fei Z."/>
        </authorList>
    </citation>
    <scope>NUCLEOTIDE SEQUENCE [LARGE SCALE GENOMIC DNA]</scope>
    <source>
        <strain evidence="3">cv. 9930</strain>
    </source>
</reference>
<evidence type="ECO:0000256" key="1">
    <source>
        <dbReference type="SAM" id="Phobius"/>
    </source>
</evidence>
<protein>
    <submittedName>
        <fullName evidence="2">Uncharacterized protein</fullName>
    </submittedName>
</protein>
<gene>
    <name evidence="2" type="ORF">Csa_3G444580</name>
</gene>
<sequence>MITHHFYPKTDASVYTFFTSLLHPTLTPSLFPAHFLLLPSPIILFPILAYSSFSFVFCSKSSCFLQIFTFFIHSSSGSFPFFIYFFPISLLFSLFVYRL</sequence>
<evidence type="ECO:0000313" key="2">
    <source>
        <dbReference type="EMBL" id="KGN58030.1"/>
    </source>
</evidence>
<feature type="transmembrane region" description="Helical" evidence="1">
    <location>
        <begin position="79"/>
        <end position="97"/>
    </location>
</feature>
<keyword evidence="1" id="KW-0472">Membrane</keyword>
<feature type="transmembrane region" description="Helical" evidence="1">
    <location>
        <begin position="37"/>
        <end position="58"/>
    </location>
</feature>
<reference evidence="2 3" key="4">
    <citation type="journal article" date="2011" name="BMC Genomics">
        <title>RNA-Seq improves annotation of protein-coding genes in the cucumber genome.</title>
        <authorList>
            <person name="Li Z."/>
            <person name="Zhang Z."/>
            <person name="Yan P."/>
            <person name="Huang S."/>
            <person name="Fei Z."/>
            <person name="Lin K."/>
        </authorList>
    </citation>
    <scope>NUCLEOTIDE SEQUENCE [LARGE SCALE GENOMIC DNA]</scope>
    <source>
        <strain evidence="3">cv. 9930</strain>
    </source>
</reference>
<keyword evidence="1" id="KW-1133">Transmembrane helix</keyword>
<accession>A0A0A0L7Z1</accession>
<name>A0A0A0L7Z1_CUCSA</name>
<organism evidence="2 3">
    <name type="scientific">Cucumis sativus</name>
    <name type="common">Cucumber</name>
    <dbReference type="NCBI Taxonomy" id="3659"/>
    <lineage>
        <taxon>Eukaryota</taxon>
        <taxon>Viridiplantae</taxon>
        <taxon>Streptophyta</taxon>
        <taxon>Embryophyta</taxon>
        <taxon>Tracheophyta</taxon>
        <taxon>Spermatophyta</taxon>
        <taxon>Magnoliopsida</taxon>
        <taxon>eudicotyledons</taxon>
        <taxon>Gunneridae</taxon>
        <taxon>Pentapetalae</taxon>
        <taxon>rosids</taxon>
        <taxon>fabids</taxon>
        <taxon>Cucurbitales</taxon>
        <taxon>Cucurbitaceae</taxon>
        <taxon>Benincaseae</taxon>
        <taxon>Cucumis</taxon>
    </lineage>
</organism>
<keyword evidence="1" id="KW-0812">Transmembrane</keyword>
<proteinExistence type="predicted"/>
<keyword evidence="3" id="KW-1185">Reference proteome</keyword>
<reference evidence="2 3" key="1">
    <citation type="journal article" date="2009" name="Nat. Genet.">
        <title>The genome of the cucumber, Cucumis sativus L.</title>
        <authorList>
            <person name="Huang S."/>
            <person name="Li R."/>
            <person name="Zhang Z."/>
            <person name="Li L."/>
            <person name="Gu X."/>
            <person name="Fan W."/>
            <person name="Lucas W.J."/>
            <person name="Wang X."/>
            <person name="Xie B."/>
            <person name="Ni P."/>
            <person name="Ren Y."/>
            <person name="Zhu H."/>
            <person name="Li J."/>
            <person name="Lin K."/>
            <person name="Jin W."/>
            <person name="Fei Z."/>
            <person name="Li G."/>
            <person name="Staub J."/>
            <person name="Kilian A."/>
            <person name="van der Vossen E.A."/>
            <person name="Wu Y."/>
            <person name="Guo J."/>
            <person name="He J."/>
            <person name="Jia Z."/>
            <person name="Ren Y."/>
            <person name="Tian G."/>
            <person name="Lu Y."/>
            <person name="Ruan J."/>
            <person name="Qian W."/>
            <person name="Wang M."/>
            <person name="Huang Q."/>
            <person name="Li B."/>
            <person name="Xuan Z."/>
            <person name="Cao J."/>
            <person name="Asan"/>
            <person name="Wu Z."/>
            <person name="Zhang J."/>
            <person name="Cai Q."/>
            <person name="Bai Y."/>
            <person name="Zhao B."/>
            <person name="Han Y."/>
            <person name="Li Y."/>
            <person name="Li X."/>
            <person name="Wang S."/>
            <person name="Shi Q."/>
            <person name="Liu S."/>
            <person name="Cho W.K."/>
            <person name="Kim J.Y."/>
            <person name="Xu Y."/>
            <person name="Heller-Uszynska K."/>
            <person name="Miao H."/>
            <person name="Cheng Z."/>
            <person name="Zhang S."/>
            <person name="Wu J."/>
            <person name="Yang Y."/>
            <person name="Kang H."/>
            <person name="Li M."/>
            <person name="Liang H."/>
            <person name="Ren X."/>
            <person name="Shi Z."/>
            <person name="Wen M."/>
            <person name="Jian M."/>
            <person name="Yang H."/>
            <person name="Zhang G."/>
            <person name="Yang Z."/>
            <person name="Chen R."/>
            <person name="Liu S."/>
            <person name="Li J."/>
            <person name="Ma L."/>
            <person name="Liu H."/>
            <person name="Zhou Y."/>
            <person name="Zhao J."/>
            <person name="Fang X."/>
            <person name="Li G."/>
            <person name="Fang L."/>
            <person name="Li Y."/>
            <person name="Liu D."/>
            <person name="Zheng H."/>
            <person name="Zhang Y."/>
            <person name="Qin N."/>
            <person name="Li Z."/>
            <person name="Yang G."/>
            <person name="Yang S."/>
            <person name="Bolund L."/>
            <person name="Kristiansen K."/>
            <person name="Zheng H."/>
            <person name="Li S."/>
            <person name="Zhang X."/>
            <person name="Yang H."/>
            <person name="Wang J."/>
            <person name="Sun R."/>
            <person name="Zhang B."/>
            <person name="Jiang S."/>
            <person name="Wang J."/>
            <person name="Du Y."/>
            <person name="Li S."/>
        </authorList>
    </citation>
    <scope>NUCLEOTIDE SEQUENCE [LARGE SCALE GENOMIC DNA]</scope>
    <source>
        <strain evidence="3">cv. 9930</strain>
    </source>
</reference>
<dbReference type="EMBL" id="CM002924">
    <property type="protein sequence ID" value="KGN58030.1"/>
    <property type="molecule type" value="Genomic_DNA"/>
</dbReference>